<dbReference type="GO" id="GO:0016020">
    <property type="term" value="C:membrane"/>
    <property type="evidence" value="ECO:0007669"/>
    <property type="project" value="GOC"/>
</dbReference>
<keyword evidence="1" id="KW-0479">Metal-binding</keyword>
<reference evidence="4 5" key="1">
    <citation type="submission" date="2019-02" db="EMBL/GenBank/DDBJ databases">
        <title>Deep-cultivation of Planctomycetes and their phenomic and genomic characterization uncovers novel biology.</title>
        <authorList>
            <person name="Wiegand S."/>
            <person name="Jogler M."/>
            <person name="Boedeker C."/>
            <person name="Pinto D."/>
            <person name="Vollmers J."/>
            <person name="Rivas-Marin E."/>
            <person name="Kohn T."/>
            <person name="Peeters S.H."/>
            <person name="Heuer A."/>
            <person name="Rast P."/>
            <person name="Oberbeckmann S."/>
            <person name="Bunk B."/>
            <person name="Jeske O."/>
            <person name="Meyerdierks A."/>
            <person name="Storesund J.E."/>
            <person name="Kallscheuer N."/>
            <person name="Luecker S."/>
            <person name="Lage O.M."/>
            <person name="Pohl T."/>
            <person name="Merkel B.J."/>
            <person name="Hornburger P."/>
            <person name="Mueller R.-W."/>
            <person name="Bruemmer F."/>
            <person name="Labrenz M."/>
            <person name="Spormann A.M."/>
            <person name="Op den Camp H."/>
            <person name="Overmann J."/>
            <person name="Amann R."/>
            <person name="Jetten M.S.M."/>
            <person name="Mascher T."/>
            <person name="Medema M.H."/>
            <person name="Devos D.P."/>
            <person name="Kaster A.-K."/>
            <person name="Ovreas L."/>
            <person name="Rohde M."/>
            <person name="Galperin M.Y."/>
            <person name="Jogler C."/>
        </authorList>
    </citation>
    <scope>NUCLEOTIDE SEQUENCE [LARGE SCALE GENOMIC DNA]</scope>
    <source>
        <strain evidence="4 5">Pan44</strain>
    </source>
</reference>
<dbReference type="PANTHER" id="PTHR31302">
    <property type="entry name" value="TRANSMEMBRANE PROTEIN WITH METALLOPHOSPHOESTERASE DOMAIN-RELATED"/>
    <property type="match status" value="1"/>
</dbReference>
<dbReference type="EMBL" id="CP036271">
    <property type="protein sequence ID" value="QDT54204.1"/>
    <property type="molecule type" value="Genomic_DNA"/>
</dbReference>
<dbReference type="OrthoDB" id="1645838at2"/>
<name>A0A517SDJ6_9PLAN</name>
<keyword evidence="5" id="KW-1185">Reference proteome</keyword>
<dbReference type="Gene3D" id="3.60.21.10">
    <property type="match status" value="1"/>
</dbReference>
<evidence type="ECO:0000259" key="3">
    <source>
        <dbReference type="Pfam" id="PF00149"/>
    </source>
</evidence>
<accession>A0A517SDJ6</accession>
<dbReference type="InterPro" id="IPR051158">
    <property type="entry name" value="Metallophosphoesterase_sf"/>
</dbReference>
<evidence type="ECO:0000256" key="2">
    <source>
        <dbReference type="ARBA" id="ARBA00022801"/>
    </source>
</evidence>
<dbReference type="InterPro" id="IPR016538">
    <property type="entry name" value="UCP008292"/>
</dbReference>
<dbReference type="GO" id="GO:0009245">
    <property type="term" value="P:lipid A biosynthetic process"/>
    <property type="evidence" value="ECO:0007669"/>
    <property type="project" value="TreeGrafter"/>
</dbReference>
<dbReference type="InParanoid" id="A0A517SDJ6"/>
<feature type="domain" description="Calcineurin-like phosphoesterase" evidence="3">
    <location>
        <begin position="9"/>
        <end position="203"/>
    </location>
</feature>
<keyword evidence="2" id="KW-0378">Hydrolase</keyword>
<dbReference type="SUPFAM" id="SSF56300">
    <property type="entry name" value="Metallo-dependent phosphatases"/>
    <property type="match status" value="1"/>
</dbReference>
<organism evidence="4 5">
    <name type="scientific">Caulifigura coniformis</name>
    <dbReference type="NCBI Taxonomy" id="2527983"/>
    <lineage>
        <taxon>Bacteria</taxon>
        <taxon>Pseudomonadati</taxon>
        <taxon>Planctomycetota</taxon>
        <taxon>Planctomycetia</taxon>
        <taxon>Planctomycetales</taxon>
        <taxon>Planctomycetaceae</taxon>
        <taxon>Caulifigura</taxon>
    </lineage>
</organism>
<dbReference type="GO" id="GO:0008758">
    <property type="term" value="F:UDP-2,3-diacylglucosamine hydrolase activity"/>
    <property type="evidence" value="ECO:0007669"/>
    <property type="project" value="TreeGrafter"/>
</dbReference>
<dbReference type="Pfam" id="PF00149">
    <property type="entry name" value="Metallophos"/>
    <property type="match status" value="1"/>
</dbReference>
<dbReference type="KEGG" id="ccos:Pan44_22310"/>
<evidence type="ECO:0000256" key="1">
    <source>
        <dbReference type="ARBA" id="ARBA00022723"/>
    </source>
</evidence>
<sequence>MDGKNTFEIAAVGDLHYGSGQPVPSLAELSAGADVLVLCGDLTDHGLPEEAHQLAKDLAAVHIPVVAVLGNHDYESGHEEEVRQILTSARASVLDGEACEIGGVGFAGAKGFAGGFGRGTLQSWGERAVKVFVQEAIDEALKLEKALARLRTPQIVAVLHYAPVQTTVEGEPVEIFPFLGSSRLEEPLNRYSVAATFHGHAHRGTFEGKTQAGRAVYNVSLPLMRKQFPGKPPVCRLSLPLTNPPKEADRAEPS</sequence>
<gene>
    <name evidence="4" type="ORF">Pan44_22310</name>
</gene>
<dbReference type="InterPro" id="IPR004843">
    <property type="entry name" value="Calcineurin-like_PHP"/>
</dbReference>
<dbReference type="RefSeq" id="WP_145030044.1">
    <property type="nucleotide sequence ID" value="NZ_CP036271.1"/>
</dbReference>
<dbReference type="InterPro" id="IPR029052">
    <property type="entry name" value="Metallo-depent_PP-like"/>
</dbReference>
<protein>
    <submittedName>
        <fullName evidence="4">Calcineurin-like phosphoesterase</fullName>
    </submittedName>
</protein>
<dbReference type="PIRSF" id="PIRSF008292">
    <property type="entry name" value="UCP008292"/>
    <property type="match status" value="1"/>
</dbReference>
<dbReference type="PANTHER" id="PTHR31302:SF31">
    <property type="entry name" value="PHOSPHODIESTERASE YAEI"/>
    <property type="match status" value="1"/>
</dbReference>
<dbReference type="GO" id="GO:0046872">
    <property type="term" value="F:metal ion binding"/>
    <property type="evidence" value="ECO:0007669"/>
    <property type="project" value="UniProtKB-KW"/>
</dbReference>
<evidence type="ECO:0000313" key="4">
    <source>
        <dbReference type="EMBL" id="QDT54204.1"/>
    </source>
</evidence>
<dbReference type="AlphaFoldDB" id="A0A517SDJ6"/>
<evidence type="ECO:0000313" key="5">
    <source>
        <dbReference type="Proteomes" id="UP000315700"/>
    </source>
</evidence>
<dbReference type="Proteomes" id="UP000315700">
    <property type="component" value="Chromosome"/>
</dbReference>
<proteinExistence type="predicted"/>